<dbReference type="Proteomes" id="UP000517252">
    <property type="component" value="Unassembled WGS sequence"/>
</dbReference>
<accession>A0A6V8QI40</accession>
<organism evidence="9 10">
    <name type="scientific">Trichoderma asperellum</name>
    <name type="common">Filamentous fungus</name>
    <dbReference type="NCBI Taxonomy" id="101201"/>
    <lineage>
        <taxon>Eukaryota</taxon>
        <taxon>Fungi</taxon>
        <taxon>Dikarya</taxon>
        <taxon>Ascomycota</taxon>
        <taxon>Pezizomycotina</taxon>
        <taxon>Sordariomycetes</taxon>
        <taxon>Hypocreomycetidae</taxon>
        <taxon>Hypocreales</taxon>
        <taxon>Hypocreaceae</taxon>
        <taxon>Trichoderma</taxon>
    </lineage>
</organism>
<comment type="cofactor">
    <cofactor evidence="1">
        <name>L-ascorbate</name>
        <dbReference type="ChEBI" id="CHEBI:38290"/>
    </cofactor>
</comment>
<reference evidence="9 10" key="1">
    <citation type="submission" date="2020-07" db="EMBL/GenBank/DDBJ databases">
        <title>Trichoderma asperellum IC-1 whole genome shotgun sequence.</title>
        <authorList>
            <person name="Kanamasa S."/>
            <person name="Takahashi H."/>
        </authorList>
    </citation>
    <scope>NUCLEOTIDE SEQUENCE [LARGE SCALE GENOMIC DNA]</scope>
    <source>
        <strain evidence="9 10">IC-1</strain>
    </source>
</reference>
<dbReference type="InterPro" id="IPR006620">
    <property type="entry name" value="Pro_4_hyd_alph"/>
</dbReference>
<evidence type="ECO:0000259" key="8">
    <source>
        <dbReference type="SMART" id="SM00702"/>
    </source>
</evidence>
<dbReference type="Gene3D" id="2.60.120.620">
    <property type="entry name" value="q2cbj1_9rhob like domain"/>
    <property type="match status" value="1"/>
</dbReference>
<comment type="caution">
    <text evidence="9">The sequence shown here is derived from an EMBL/GenBank/DDBJ whole genome shotgun (WGS) entry which is preliminary data.</text>
</comment>
<evidence type="ECO:0000256" key="2">
    <source>
        <dbReference type="ARBA" id="ARBA00022723"/>
    </source>
</evidence>
<dbReference type="GO" id="GO:0005506">
    <property type="term" value="F:iron ion binding"/>
    <property type="evidence" value="ECO:0007669"/>
    <property type="project" value="InterPro"/>
</dbReference>
<evidence type="ECO:0000256" key="6">
    <source>
        <dbReference type="SAM" id="MobiDB-lite"/>
    </source>
</evidence>
<keyword evidence="2" id="KW-0479">Metal-binding</keyword>
<dbReference type="InterPro" id="IPR045054">
    <property type="entry name" value="P4HA-like"/>
</dbReference>
<evidence type="ECO:0000256" key="7">
    <source>
        <dbReference type="SAM" id="SignalP"/>
    </source>
</evidence>
<dbReference type="EMBL" id="BLZH01000001">
    <property type="protein sequence ID" value="GFP52115.1"/>
    <property type="molecule type" value="Genomic_DNA"/>
</dbReference>
<keyword evidence="3" id="KW-0223">Dioxygenase</keyword>
<feature type="chain" id="PRO_5028217774" evidence="7">
    <location>
        <begin position="23"/>
        <end position="402"/>
    </location>
</feature>
<sequence length="402" mass="44252">MYSQNLLHWLAVMAVGMGIASAGDDAAQKKLNGYECTHPPYKSRLLSKSPLVIYIENFVTDAERLHLQELAQGQFKHSAVLKSGNSAIHSVRTSQSTTVARDAVVRCIEARALDFQGFDVPESHLEPIQLVKYAVTERYHFHTDWFTNPAHATASQGGNRISSFFGYVKADNVTGGGTNFPILDAPRDERWCKFIDCDEEYDSGVTFRPIEGNVVYWENLLTDGRGDQRTLHAGLPVTVLDERLQISDKVSRHWAKLKRRLNRHRRGSQADENLGDEELAIRNVDDASDRRGTKAAAPPTGQSPGPQSNAAPSSADLTLTETREGLGPEARYLIDHALLQQKDALAKSIQQSIQQNEQQAQQQAQIQRHSEDASSAGNGVPPTPPNSQTPPPASINNGEETA</sequence>
<evidence type="ECO:0000256" key="1">
    <source>
        <dbReference type="ARBA" id="ARBA00001961"/>
    </source>
</evidence>
<keyword evidence="5" id="KW-0408">Iron</keyword>
<feature type="compositionally biased region" description="Low complexity" evidence="6">
    <location>
        <begin position="349"/>
        <end position="367"/>
    </location>
</feature>
<protein>
    <submittedName>
        <fullName evidence="9">Probable prolyl 4-hydroxylase 4</fullName>
    </submittedName>
</protein>
<evidence type="ECO:0000313" key="10">
    <source>
        <dbReference type="Proteomes" id="UP000517252"/>
    </source>
</evidence>
<feature type="signal peptide" evidence="7">
    <location>
        <begin position="1"/>
        <end position="22"/>
    </location>
</feature>
<evidence type="ECO:0000256" key="5">
    <source>
        <dbReference type="ARBA" id="ARBA00023004"/>
    </source>
</evidence>
<dbReference type="GO" id="GO:0031418">
    <property type="term" value="F:L-ascorbic acid binding"/>
    <property type="evidence" value="ECO:0007669"/>
    <property type="project" value="InterPro"/>
</dbReference>
<keyword evidence="7" id="KW-0732">Signal</keyword>
<dbReference type="PANTHER" id="PTHR10869">
    <property type="entry name" value="PROLYL 4-HYDROXYLASE ALPHA SUBUNIT"/>
    <property type="match status" value="1"/>
</dbReference>
<dbReference type="SMART" id="SM00702">
    <property type="entry name" value="P4Hc"/>
    <property type="match status" value="1"/>
</dbReference>
<gene>
    <name evidence="9" type="ORF">TASIC1_0001026700</name>
</gene>
<feature type="compositionally biased region" description="Basic and acidic residues" evidence="6">
    <location>
        <begin position="279"/>
        <end position="292"/>
    </location>
</feature>
<dbReference type="GO" id="GO:0004656">
    <property type="term" value="F:procollagen-proline 4-dioxygenase activity"/>
    <property type="evidence" value="ECO:0007669"/>
    <property type="project" value="TreeGrafter"/>
</dbReference>
<evidence type="ECO:0000256" key="4">
    <source>
        <dbReference type="ARBA" id="ARBA00023002"/>
    </source>
</evidence>
<dbReference type="AlphaFoldDB" id="A0A6V8QI40"/>
<evidence type="ECO:0000313" key="9">
    <source>
        <dbReference type="EMBL" id="GFP52115.1"/>
    </source>
</evidence>
<dbReference type="OrthoDB" id="420380at2759"/>
<evidence type="ECO:0000256" key="3">
    <source>
        <dbReference type="ARBA" id="ARBA00022964"/>
    </source>
</evidence>
<proteinExistence type="predicted"/>
<feature type="domain" description="Prolyl 4-hydroxylase alpha subunit" evidence="8">
    <location>
        <begin position="50"/>
        <end position="252"/>
    </location>
</feature>
<feature type="region of interest" description="Disordered" evidence="6">
    <location>
        <begin position="349"/>
        <end position="402"/>
    </location>
</feature>
<feature type="region of interest" description="Disordered" evidence="6">
    <location>
        <begin position="263"/>
        <end position="316"/>
    </location>
</feature>
<name>A0A6V8QI40_TRIAP</name>
<feature type="compositionally biased region" description="Pro residues" evidence="6">
    <location>
        <begin position="381"/>
        <end position="393"/>
    </location>
</feature>
<dbReference type="PANTHER" id="PTHR10869:SF246">
    <property type="entry name" value="TRANSMEMBRANE PROLYL 4-HYDROXYLASE"/>
    <property type="match status" value="1"/>
</dbReference>
<dbReference type="GO" id="GO:0005783">
    <property type="term" value="C:endoplasmic reticulum"/>
    <property type="evidence" value="ECO:0007669"/>
    <property type="project" value="TreeGrafter"/>
</dbReference>
<keyword evidence="4" id="KW-0560">Oxidoreductase</keyword>
<feature type="compositionally biased region" description="Polar residues" evidence="6">
    <location>
        <begin position="300"/>
        <end position="316"/>
    </location>
</feature>